<evidence type="ECO:0000313" key="2">
    <source>
        <dbReference type="EMBL" id="CAJ1933435.1"/>
    </source>
</evidence>
<gene>
    <name evidence="2" type="ORF">AYBTSS11_LOCUS6347</name>
</gene>
<sequence>MAMQVQRLPSPVSNKTKAPHNYLQCSPTQPEKHIINKHKNKHRETHGYVCL</sequence>
<dbReference type="EMBL" id="OY731399">
    <property type="protein sequence ID" value="CAJ1933435.1"/>
    <property type="molecule type" value="Genomic_DNA"/>
</dbReference>
<proteinExistence type="predicted"/>
<accession>A0AA86RXW7</accession>
<feature type="region of interest" description="Disordered" evidence="1">
    <location>
        <begin position="1"/>
        <end position="27"/>
    </location>
</feature>
<evidence type="ECO:0000256" key="1">
    <source>
        <dbReference type="SAM" id="MobiDB-lite"/>
    </source>
</evidence>
<name>A0AA86RXW7_9FABA</name>
<evidence type="ECO:0000313" key="3">
    <source>
        <dbReference type="Proteomes" id="UP001189624"/>
    </source>
</evidence>
<dbReference type="Proteomes" id="UP001189624">
    <property type="component" value="Chromosome 2"/>
</dbReference>
<dbReference type="AlphaFoldDB" id="A0AA86RXW7"/>
<reference evidence="2" key="1">
    <citation type="submission" date="2023-10" db="EMBL/GenBank/DDBJ databases">
        <authorList>
            <person name="Domelevo Entfellner J.-B."/>
        </authorList>
    </citation>
    <scope>NUCLEOTIDE SEQUENCE</scope>
</reference>
<protein>
    <submittedName>
        <fullName evidence="2">Uncharacterized protein</fullName>
    </submittedName>
</protein>
<keyword evidence="3" id="KW-1185">Reference proteome</keyword>
<organism evidence="2 3">
    <name type="scientific">Sphenostylis stenocarpa</name>
    <dbReference type="NCBI Taxonomy" id="92480"/>
    <lineage>
        <taxon>Eukaryota</taxon>
        <taxon>Viridiplantae</taxon>
        <taxon>Streptophyta</taxon>
        <taxon>Embryophyta</taxon>
        <taxon>Tracheophyta</taxon>
        <taxon>Spermatophyta</taxon>
        <taxon>Magnoliopsida</taxon>
        <taxon>eudicotyledons</taxon>
        <taxon>Gunneridae</taxon>
        <taxon>Pentapetalae</taxon>
        <taxon>rosids</taxon>
        <taxon>fabids</taxon>
        <taxon>Fabales</taxon>
        <taxon>Fabaceae</taxon>
        <taxon>Papilionoideae</taxon>
        <taxon>50 kb inversion clade</taxon>
        <taxon>NPAAA clade</taxon>
        <taxon>indigoferoid/millettioid clade</taxon>
        <taxon>Phaseoleae</taxon>
        <taxon>Sphenostylis</taxon>
    </lineage>
</organism>
<dbReference type="Gramene" id="rna-AYBTSS11_LOCUS6347">
    <property type="protein sequence ID" value="CAJ1933435.1"/>
    <property type="gene ID" value="gene-AYBTSS11_LOCUS6347"/>
</dbReference>